<evidence type="ECO:0000256" key="1">
    <source>
        <dbReference type="SAM" id="MobiDB-lite"/>
    </source>
</evidence>
<dbReference type="PANTHER" id="PTHR15492:SF1">
    <property type="entry name" value="CYCLIN-D1-BINDING PROTEIN 1"/>
    <property type="match status" value="1"/>
</dbReference>
<dbReference type="PANTHER" id="PTHR15492">
    <property type="entry name" value="CYCLIN D1-BINDING PROTEIN 1"/>
    <property type="match status" value="1"/>
</dbReference>
<dbReference type="Gene3D" id="1.20.1420.10">
    <property type="entry name" value="Talin, central domain"/>
    <property type="match status" value="1"/>
</dbReference>
<dbReference type="AlphaFoldDB" id="A0A8H3FSJ9"/>
<comment type="caution">
    <text evidence="3">The sequence shown here is derived from an EMBL/GenBank/DDBJ whole genome shotgun (WGS) entry which is preliminary data.</text>
</comment>
<feature type="domain" description="Cyclin-D1-binding protein 1-like N-terminal" evidence="2">
    <location>
        <begin position="55"/>
        <end position="207"/>
    </location>
</feature>
<dbReference type="GO" id="GO:0005634">
    <property type="term" value="C:nucleus"/>
    <property type="evidence" value="ECO:0007669"/>
    <property type="project" value="TreeGrafter"/>
</dbReference>
<reference evidence="3" key="1">
    <citation type="submission" date="2021-03" db="EMBL/GenBank/DDBJ databases">
        <authorList>
            <person name="Tagirdzhanova G."/>
        </authorList>
    </citation>
    <scope>NUCLEOTIDE SEQUENCE</scope>
</reference>
<dbReference type="InterPro" id="IPR026907">
    <property type="entry name" value="GCIP-like"/>
</dbReference>
<feature type="compositionally biased region" description="Low complexity" evidence="1">
    <location>
        <begin position="215"/>
        <end position="224"/>
    </location>
</feature>
<sequence length="382" mass="42035">MSTADSKATTDLYSLRIAVKSVLALLSSFQSSLTSSEAFPPSDISNQPNPLRLLSDACALLKAQTTKLSLLIINKPFTPTAITFILNNISTECLPALITALELCPSKQYTALLREHIRANLLRIMKEMTSLLATIPVDEKVLVTSVGSVNEENGRDTLSSTGVIWEVCDTLMALASNGLVDLAVNKADAYHALIKDALAELEEWNPDEEDDDMFSSGSSAQSESNQGVDSEHAAGSPPTTAMNAMTLTPPATPTPIRQMYDQTLATLRMIRLLYPALRKRRVQTFPSINSSTPMDQLPTSWQIYAFDNLMKSLRTFSETADELAGSLYSQDEEQASGGLEAIRIFALECIQDVDQSWDRKEDEFTAWAQKWARRLEEISPNS</sequence>
<gene>
    <name evidence="3" type="ORF">HETSPECPRED_007536</name>
</gene>
<proteinExistence type="predicted"/>
<protein>
    <recommendedName>
        <fullName evidence="2">Cyclin-D1-binding protein 1-like N-terminal domain-containing protein</fullName>
    </recommendedName>
</protein>
<accession>A0A8H3FSJ9</accession>
<dbReference type="Gene3D" id="1.20.1410.10">
    <property type="entry name" value="I/LWEQ domain"/>
    <property type="match status" value="1"/>
</dbReference>
<name>A0A8H3FSJ9_9LECA</name>
<dbReference type="OrthoDB" id="4088536at2759"/>
<evidence type="ECO:0000313" key="3">
    <source>
        <dbReference type="EMBL" id="CAF9930078.1"/>
    </source>
</evidence>
<keyword evidence="4" id="KW-1185">Reference proteome</keyword>
<organism evidence="3 4">
    <name type="scientific">Heterodermia speciosa</name>
    <dbReference type="NCBI Taxonomy" id="116794"/>
    <lineage>
        <taxon>Eukaryota</taxon>
        <taxon>Fungi</taxon>
        <taxon>Dikarya</taxon>
        <taxon>Ascomycota</taxon>
        <taxon>Pezizomycotina</taxon>
        <taxon>Lecanoromycetes</taxon>
        <taxon>OSLEUM clade</taxon>
        <taxon>Lecanoromycetidae</taxon>
        <taxon>Caliciales</taxon>
        <taxon>Physciaceae</taxon>
        <taxon>Heterodermia</taxon>
    </lineage>
</organism>
<dbReference type="Pfam" id="PF13324">
    <property type="entry name" value="GCIP_N"/>
    <property type="match status" value="1"/>
</dbReference>
<evidence type="ECO:0000259" key="2">
    <source>
        <dbReference type="Pfam" id="PF13324"/>
    </source>
</evidence>
<dbReference type="EMBL" id="CAJPDS010000054">
    <property type="protein sequence ID" value="CAF9930078.1"/>
    <property type="molecule type" value="Genomic_DNA"/>
</dbReference>
<dbReference type="InterPro" id="IPR049317">
    <property type="entry name" value="GCIP-like_N"/>
</dbReference>
<dbReference type="Proteomes" id="UP000664521">
    <property type="component" value="Unassembled WGS sequence"/>
</dbReference>
<evidence type="ECO:0000313" key="4">
    <source>
        <dbReference type="Proteomes" id="UP000664521"/>
    </source>
</evidence>
<feature type="region of interest" description="Disordered" evidence="1">
    <location>
        <begin position="207"/>
        <end position="243"/>
    </location>
</feature>